<dbReference type="AlphaFoldDB" id="A0A926CYF4"/>
<evidence type="ECO:0000256" key="1">
    <source>
        <dbReference type="SAM" id="Phobius"/>
    </source>
</evidence>
<organism evidence="2 3">
    <name type="scientific">Luoshenia tenuis</name>
    <dbReference type="NCBI Taxonomy" id="2763654"/>
    <lineage>
        <taxon>Bacteria</taxon>
        <taxon>Bacillati</taxon>
        <taxon>Bacillota</taxon>
        <taxon>Clostridia</taxon>
        <taxon>Christensenellales</taxon>
        <taxon>Christensenellaceae</taxon>
        <taxon>Luoshenia</taxon>
    </lineage>
</organism>
<gene>
    <name evidence="2" type="ORF">H8699_01000</name>
</gene>
<accession>A0A926CYF4</accession>
<keyword evidence="1" id="KW-1133">Transmembrane helix</keyword>
<keyword evidence="3" id="KW-1185">Reference proteome</keyword>
<evidence type="ECO:0000313" key="2">
    <source>
        <dbReference type="EMBL" id="MBC8528016.1"/>
    </source>
</evidence>
<dbReference type="Proteomes" id="UP000654279">
    <property type="component" value="Unassembled WGS sequence"/>
</dbReference>
<sequence length="65" mass="7306">MLEFAEMLLANAQTQYLVAVLGLYFMMLAVALGLYKCFVRPMVKDIARVVRGVQRGTIRRKAAAK</sequence>
<dbReference type="RefSeq" id="WP_138295445.1">
    <property type="nucleotide sequence ID" value="NZ_JACRSO010000001.1"/>
</dbReference>
<dbReference type="EMBL" id="JACRSO010000001">
    <property type="protein sequence ID" value="MBC8528016.1"/>
    <property type="molecule type" value="Genomic_DNA"/>
</dbReference>
<reference evidence="2" key="1">
    <citation type="submission" date="2020-08" db="EMBL/GenBank/DDBJ databases">
        <title>Genome public.</title>
        <authorList>
            <person name="Liu C."/>
            <person name="Sun Q."/>
        </authorList>
    </citation>
    <scope>NUCLEOTIDE SEQUENCE</scope>
    <source>
        <strain evidence="2">NSJ-44</strain>
    </source>
</reference>
<proteinExistence type="predicted"/>
<comment type="caution">
    <text evidence="2">The sequence shown here is derived from an EMBL/GenBank/DDBJ whole genome shotgun (WGS) entry which is preliminary data.</text>
</comment>
<name>A0A926CYF4_9FIRM</name>
<evidence type="ECO:0000313" key="3">
    <source>
        <dbReference type="Proteomes" id="UP000654279"/>
    </source>
</evidence>
<protein>
    <submittedName>
        <fullName evidence="2">Uncharacterized protein</fullName>
    </submittedName>
</protein>
<keyword evidence="1" id="KW-0812">Transmembrane</keyword>
<feature type="transmembrane region" description="Helical" evidence="1">
    <location>
        <begin position="16"/>
        <end position="35"/>
    </location>
</feature>
<keyword evidence="1" id="KW-0472">Membrane</keyword>